<reference evidence="1 2" key="1">
    <citation type="submission" date="2019-03" db="EMBL/GenBank/DDBJ databases">
        <title>Single cell metagenomics reveals metabolic interactions within the superorganism composed of flagellate Streblomastix strix and complex community of Bacteroidetes bacteria on its surface.</title>
        <authorList>
            <person name="Treitli S.C."/>
            <person name="Kolisko M."/>
            <person name="Husnik F."/>
            <person name="Keeling P."/>
            <person name="Hampl V."/>
        </authorList>
    </citation>
    <scope>NUCLEOTIDE SEQUENCE [LARGE SCALE GENOMIC DNA]</scope>
    <source>
        <strain evidence="1">ST1C</strain>
    </source>
</reference>
<gene>
    <name evidence="1" type="ORF">EZS28_022841</name>
</gene>
<protein>
    <submittedName>
        <fullName evidence="1">Uncharacterized protein</fullName>
    </submittedName>
</protein>
<organism evidence="1 2">
    <name type="scientific">Streblomastix strix</name>
    <dbReference type="NCBI Taxonomy" id="222440"/>
    <lineage>
        <taxon>Eukaryota</taxon>
        <taxon>Metamonada</taxon>
        <taxon>Preaxostyla</taxon>
        <taxon>Oxymonadida</taxon>
        <taxon>Streblomastigidae</taxon>
        <taxon>Streblomastix</taxon>
    </lineage>
</organism>
<sequence>MITTIQNQVTLGPSDQFLTKRKPMKEFTKFQPGIIEIVKINTKKGEQLYRELAELTKLDSVLMDQVIADINPETWRKRRAGLTPLANYLKKNNINTSTLLGNKPDVELDYALDKDFQSNQNPDFQPCRTFKYSLITSMLKLQQLLKIFNRLQWLQSLPFARRVQQNRLPSACPEYCSHQLTAIIRRAGIISPQTGPTTRHTMMTILRAAGKHKPK</sequence>
<dbReference type="EMBL" id="SNRW01007211">
    <property type="protein sequence ID" value="KAA6381634.1"/>
    <property type="molecule type" value="Genomic_DNA"/>
</dbReference>
<dbReference type="Proteomes" id="UP000324800">
    <property type="component" value="Unassembled WGS sequence"/>
</dbReference>
<evidence type="ECO:0000313" key="2">
    <source>
        <dbReference type="Proteomes" id="UP000324800"/>
    </source>
</evidence>
<dbReference type="AlphaFoldDB" id="A0A5J4VGT0"/>
<proteinExistence type="predicted"/>
<evidence type="ECO:0000313" key="1">
    <source>
        <dbReference type="EMBL" id="KAA6381634.1"/>
    </source>
</evidence>
<accession>A0A5J4VGT0</accession>
<name>A0A5J4VGT0_9EUKA</name>
<comment type="caution">
    <text evidence="1">The sequence shown here is derived from an EMBL/GenBank/DDBJ whole genome shotgun (WGS) entry which is preliminary data.</text>
</comment>